<dbReference type="GO" id="GO:0006412">
    <property type="term" value="P:translation"/>
    <property type="evidence" value="ECO:0007669"/>
    <property type="project" value="InterPro"/>
</dbReference>
<keyword evidence="1" id="KW-0699">rRNA-binding</keyword>
<keyword evidence="3" id="KW-0687">Ribonucleoprotein</keyword>
<dbReference type="AlphaFoldDB" id="A0AAW0HVA8"/>
<evidence type="ECO:0000256" key="3">
    <source>
        <dbReference type="ARBA" id="ARBA00023274"/>
    </source>
</evidence>
<accession>A0AAW0HVA8</accession>
<comment type="caution">
    <text evidence="5">The sequence shown here is derived from an EMBL/GenBank/DDBJ whole genome shotgun (WGS) entry which is preliminary data.</text>
</comment>
<dbReference type="Pfam" id="PF16205">
    <property type="entry name" value="Ribosomal_S17_N"/>
    <property type="match status" value="1"/>
</dbReference>
<feature type="domain" description="Small ribosomal subunit protein uS17 N-terminal" evidence="4">
    <location>
        <begin position="24"/>
        <end position="69"/>
    </location>
</feature>
<name>A0AAW0HVA8_MYOGA</name>
<dbReference type="InterPro" id="IPR000266">
    <property type="entry name" value="Ribosomal_uS17"/>
</dbReference>
<keyword evidence="6" id="KW-1185">Reference proteome</keyword>
<keyword evidence="1" id="KW-0694">RNA-binding</keyword>
<dbReference type="PANTHER" id="PTHR10744">
    <property type="entry name" value="40S RIBOSOMAL PROTEIN S11 FAMILY MEMBER"/>
    <property type="match status" value="1"/>
</dbReference>
<dbReference type="GO" id="GO:0022627">
    <property type="term" value="C:cytosolic small ribosomal subunit"/>
    <property type="evidence" value="ECO:0007669"/>
    <property type="project" value="TreeGrafter"/>
</dbReference>
<protein>
    <recommendedName>
        <fullName evidence="4">Small ribosomal subunit protein uS17 N-terminal domain-containing protein</fullName>
    </recommendedName>
</protein>
<dbReference type="PANTHER" id="PTHR10744:SF9">
    <property type="entry name" value="40S RIBOSOMAL PROTEIN S11-RELATED"/>
    <property type="match status" value="1"/>
</dbReference>
<reference evidence="5 6" key="1">
    <citation type="journal article" date="2023" name="bioRxiv">
        <title>Conserved and derived expression patterns and positive selection on dental genes reveal complex evolutionary context of ever-growing rodent molars.</title>
        <authorList>
            <person name="Calamari Z.T."/>
            <person name="Song A."/>
            <person name="Cohen E."/>
            <person name="Akter M."/>
            <person name="Roy R.D."/>
            <person name="Hallikas O."/>
            <person name="Christensen M.M."/>
            <person name="Li P."/>
            <person name="Marangoni P."/>
            <person name="Jernvall J."/>
            <person name="Klein O.D."/>
        </authorList>
    </citation>
    <scope>NUCLEOTIDE SEQUENCE [LARGE SCALE GENOMIC DNA]</scope>
    <source>
        <strain evidence="5">V071</strain>
    </source>
</reference>
<organism evidence="5 6">
    <name type="scientific">Myodes glareolus</name>
    <name type="common">Bank vole</name>
    <name type="synonym">Clethrionomys glareolus</name>
    <dbReference type="NCBI Taxonomy" id="447135"/>
    <lineage>
        <taxon>Eukaryota</taxon>
        <taxon>Metazoa</taxon>
        <taxon>Chordata</taxon>
        <taxon>Craniata</taxon>
        <taxon>Vertebrata</taxon>
        <taxon>Euteleostomi</taxon>
        <taxon>Mammalia</taxon>
        <taxon>Eutheria</taxon>
        <taxon>Euarchontoglires</taxon>
        <taxon>Glires</taxon>
        <taxon>Rodentia</taxon>
        <taxon>Myomorpha</taxon>
        <taxon>Muroidea</taxon>
        <taxon>Cricetidae</taxon>
        <taxon>Arvicolinae</taxon>
        <taxon>Myodes</taxon>
    </lineage>
</organism>
<evidence type="ECO:0000259" key="4">
    <source>
        <dbReference type="Pfam" id="PF16205"/>
    </source>
</evidence>
<dbReference type="EMBL" id="JBBHLL010000317">
    <property type="protein sequence ID" value="KAK7806018.1"/>
    <property type="molecule type" value="Genomic_DNA"/>
</dbReference>
<dbReference type="GO" id="GO:0003735">
    <property type="term" value="F:structural constituent of ribosome"/>
    <property type="evidence" value="ECO:0007669"/>
    <property type="project" value="InterPro"/>
</dbReference>
<sequence>MNDAKKQCLLDPPGQMYIGNHRETSKEKLPQYYKNTGLGFKTLKIVIKGTSIGKKCPFIGNISIQDWLLFDVMIKMKMQRTIVIC</sequence>
<evidence type="ECO:0000313" key="6">
    <source>
        <dbReference type="Proteomes" id="UP001488838"/>
    </source>
</evidence>
<gene>
    <name evidence="5" type="ORF">U0070_009390</name>
</gene>
<dbReference type="Proteomes" id="UP001488838">
    <property type="component" value="Unassembled WGS sequence"/>
</dbReference>
<evidence type="ECO:0000256" key="1">
    <source>
        <dbReference type="ARBA" id="ARBA00022730"/>
    </source>
</evidence>
<evidence type="ECO:0000256" key="2">
    <source>
        <dbReference type="ARBA" id="ARBA00022980"/>
    </source>
</evidence>
<dbReference type="Gene3D" id="2.40.50.1000">
    <property type="match status" value="1"/>
</dbReference>
<dbReference type="GO" id="GO:0019843">
    <property type="term" value="F:rRNA binding"/>
    <property type="evidence" value="ECO:0007669"/>
    <property type="project" value="UniProtKB-KW"/>
</dbReference>
<proteinExistence type="predicted"/>
<dbReference type="InterPro" id="IPR032440">
    <property type="entry name" value="Ribosomal_uS17_N"/>
</dbReference>
<keyword evidence="2" id="KW-0689">Ribosomal protein</keyword>
<evidence type="ECO:0000313" key="5">
    <source>
        <dbReference type="EMBL" id="KAK7806018.1"/>
    </source>
</evidence>